<organism evidence="2 3">
    <name type="scientific">Thermovenabulum gondwanense</name>
    <dbReference type="NCBI Taxonomy" id="520767"/>
    <lineage>
        <taxon>Bacteria</taxon>
        <taxon>Bacillati</taxon>
        <taxon>Bacillota</taxon>
        <taxon>Clostridia</taxon>
        <taxon>Thermosediminibacterales</taxon>
        <taxon>Thermosediminibacteraceae</taxon>
        <taxon>Thermovenabulum</taxon>
    </lineage>
</organism>
<dbReference type="AlphaFoldDB" id="A0A162MTV1"/>
<dbReference type="NCBIfam" id="TIGR01908">
    <property type="entry name" value="cas_CXXC_CXXC"/>
    <property type="match status" value="1"/>
</dbReference>
<evidence type="ECO:0000313" key="2">
    <source>
        <dbReference type="EMBL" id="KYO67322.1"/>
    </source>
</evidence>
<evidence type="ECO:0000259" key="1">
    <source>
        <dbReference type="Pfam" id="PF09706"/>
    </source>
</evidence>
<dbReference type="Pfam" id="PF09706">
    <property type="entry name" value="Cas_CXXC_CXXC"/>
    <property type="match status" value="1"/>
</dbReference>
<dbReference type="OrthoDB" id="5540852at2"/>
<dbReference type="STRING" id="520767.ATZ99_06080"/>
<evidence type="ECO:0000313" key="3">
    <source>
        <dbReference type="Proteomes" id="UP000075737"/>
    </source>
</evidence>
<dbReference type="Proteomes" id="UP000075737">
    <property type="component" value="Unassembled WGS sequence"/>
</dbReference>
<sequence>MERVYLSDWAYNAGIIGFLEIILDGEDIDKQNIIKIGDNYIEFDRSSLSGFSEKFFKKAYERYPRTDEVITSAKKIYEDILNDKLNNETKEELNKLKRRVAGFSKLSKALDNEEIKLSPKYSEDEAIMYLNKIVEILDNNKSEFMENDVKTYLAAISSICGQKSFLQNNVTDKLLERFKEDFEQPIIDESNEYDRNNSCLICGQRKAKRDAMLDTGLVSFLGANKDNKNFFWNFKPKLPICEICELIYFSIFAGLTEFRFGQNKKYYFVDKSESVKELYYSNKLFMELMRKEENLLKEKGILNFLNDYILMKLKEESKFSLANISFIEIDLSASFPKVYGFNISRQKAQFITSNYKILEKLTGCNYKIKDTVNYIFGSFMNSILNNTLNYQYLGMLEQIFINSLKPNPSYSTNLTSYKLQLFNLLSFKYIKIFKRGEQNMDERRLWRMYFFGQELKNLFIERKSQNKISSLAYRLISALRVGDINTFMNLIIRTYMSFEKEVPSLFVSCINNEEDYCALGYSFVNGLLGQDKEDFNNKEEEF</sequence>
<dbReference type="PATRIC" id="fig|520767.4.peg.626"/>
<dbReference type="InterPro" id="IPR019121">
    <property type="entry name" value="CRISPR-assoc_CXXC-CXXC_dom"/>
</dbReference>
<reference evidence="2 3" key="1">
    <citation type="submission" date="2015-12" db="EMBL/GenBank/DDBJ databases">
        <title>Draft genome of Thermovenabulum gondwanense isolated from a red thermophilic microbial mat colonisisng an outflow channel of a bore well.</title>
        <authorList>
            <person name="Patel B.K."/>
        </authorList>
    </citation>
    <scope>NUCLEOTIDE SEQUENCE [LARGE SCALE GENOMIC DNA]</scope>
    <source>
        <strain evidence="2 3">R270</strain>
    </source>
</reference>
<feature type="domain" description="CRISPR-associated protein CXXC-CXXC" evidence="1">
    <location>
        <begin position="195"/>
        <end position="255"/>
    </location>
</feature>
<dbReference type="RefSeq" id="WP_068747775.1">
    <property type="nucleotide sequence ID" value="NZ_LOHZ01000022.1"/>
</dbReference>
<protein>
    <recommendedName>
        <fullName evidence="1">CRISPR-associated protein CXXC-CXXC domain-containing protein</fullName>
    </recommendedName>
</protein>
<proteinExistence type="predicted"/>
<comment type="caution">
    <text evidence="2">The sequence shown here is derived from an EMBL/GenBank/DDBJ whole genome shotgun (WGS) entry which is preliminary data.</text>
</comment>
<gene>
    <name evidence="2" type="ORF">ATZ99_06080</name>
</gene>
<dbReference type="EMBL" id="LOHZ01000022">
    <property type="protein sequence ID" value="KYO67322.1"/>
    <property type="molecule type" value="Genomic_DNA"/>
</dbReference>
<dbReference type="InterPro" id="IPR010180">
    <property type="entry name" value="CRISPR-assoc_prot_CXXC-CXXC"/>
</dbReference>
<accession>A0A162MTV1</accession>
<name>A0A162MTV1_9FIRM</name>
<keyword evidence="3" id="KW-1185">Reference proteome</keyword>